<evidence type="ECO:0000313" key="2">
    <source>
        <dbReference type="Proteomes" id="UP001054945"/>
    </source>
</evidence>
<gene>
    <name evidence="1" type="ORF">CEXT_344251</name>
</gene>
<dbReference type="AlphaFoldDB" id="A0AAV4V372"/>
<dbReference type="EMBL" id="BPLR01013872">
    <property type="protein sequence ID" value="GIY64385.1"/>
    <property type="molecule type" value="Genomic_DNA"/>
</dbReference>
<dbReference type="Proteomes" id="UP001054945">
    <property type="component" value="Unassembled WGS sequence"/>
</dbReference>
<comment type="caution">
    <text evidence="1">The sequence shown here is derived from an EMBL/GenBank/DDBJ whole genome shotgun (WGS) entry which is preliminary data.</text>
</comment>
<organism evidence="1 2">
    <name type="scientific">Caerostris extrusa</name>
    <name type="common">Bark spider</name>
    <name type="synonym">Caerostris bankana</name>
    <dbReference type="NCBI Taxonomy" id="172846"/>
    <lineage>
        <taxon>Eukaryota</taxon>
        <taxon>Metazoa</taxon>
        <taxon>Ecdysozoa</taxon>
        <taxon>Arthropoda</taxon>
        <taxon>Chelicerata</taxon>
        <taxon>Arachnida</taxon>
        <taxon>Araneae</taxon>
        <taxon>Araneomorphae</taxon>
        <taxon>Entelegynae</taxon>
        <taxon>Araneoidea</taxon>
        <taxon>Araneidae</taxon>
        <taxon>Caerostris</taxon>
    </lineage>
</organism>
<keyword evidence="2" id="KW-1185">Reference proteome</keyword>
<name>A0AAV4V372_CAEEX</name>
<proteinExistence type="predicted"/>
<reference evidence="1 2" key="1">
    <citation type="submission" date="2021-06" db="EMBL/GenBank/DDBJ databases">
        <title>Caerostris extrusa draft genome.</title>
        <authorList>
            <person name="Kono N."/>
            <person name="Arakawa K."/>
        </authorList>
    </citation>
    <scope>NUCLEOTIDE SEQUENCE [LARGE SCALE GENOMIC DNA]</scope>
</reference>
<sequence length="83" mass="9451">MLQNITEERLALDKQAKDQAEINQLESQKLKFLNVPESKCVTYLIASLPSDVAELIAREPEGEARIYVHVKEILLKRFKLNAG</sequence>
<evidence type="ECO:0000313" key="1">
    <source>
        <dbReference type="EMBL" id="GIY64385.1"/>
    </source>
</evidence>
<protein>
    <submittedName>
        <fullName evidence="1">Uncharacterized protein</fullName>
    </submittedName>
</protein>
<accession>A0AAV4V372</accession>